<feature type="compositionally biased region" description="Low complexity" evidence="1">
    <location>
        <begin position="119"/>
        <end position="137"/>
    </location>
</feature>
<evidence type="ECO:0000256" key="1">
    <source>
        <dbReference type="SAM" id="MobiDB-lite"/>
    </source>
</evidence>
<protein>
    <submittedName>
        <fullName evidence="2">Uncharacterized protein</fullName>
    </submittedName>
</protein>
<dbReference type="EMBL" id="JACHGN010000029">
    <property type="protein sequence ID" value="MBB5139310.1"/>
    <property type="molecule type" value="Genomic_DNA"/>
</dbReference>
<name>A0A840PNN1_9ACTN</name>
<evidence type="ECO:0000313" key="3">
    <source>
        <dbReference type="Proteomes" id="UP000578449"/>
    </source>
</evidence>
<evidence type="ECO:0000313" key="2">
    <source>
        <dbReference type="EMBL" id="MBB5139310.1"/>
    </source>
</evidence>
<keyword evidence="3" id="KW-1185">Reference proteome</keyword>
<feature type="region of interest" description="Disordered" evidence="1">
    <location>
        <begin position="1"/>
        <end position="276"/>
    </location>
</feature>
<reference evidence="2 3" key="1">
    <citation type="submission" date="2020-08" db="EMBL/GenBank/DDBJ databases">
        <title>Genomic Encyclopedia of Type Strains, Phase IV (KMG-IV): sequencing the most valuable type-strain genomes for metagenomic binning, comparative biology and taxonomic classification.</title>
        <authorList>
            <person name="Goeker M."/>
        </authorList>
    </citation>
    <scope>NUCLEOTIDE SEQUENCE [LARGE SCALE GENOMIC DNA]</scope>
    <source>
        <strain evidence="2 3">DSM 45615</strain>
    </source>
</reference>
<feature type="compositionally biased region" description="Basic and acidic residues" evidence="1">
    <location>
        <begin position="48"/>
        <end position="63"/>
    </location>
</feature>
<gene>
    <name evidence="2" type="ORF">HNP84_009073</name>
</gene>
<feature type="compositionally biased region" description="Low complexity" evidence="1">
    <location>
        <begin position="221"/>
        <end position="268"/>
    </location>
</feature>
<dbReference type="AlphaFoldDB" id="A0A840PNN1"/>
<organism evidence="2 3">
    <name type="scientific">Thermocatellispora tengchongensis</name>
    <dbReference type="NCBI Taxonomy" id="1073253"/>
    <lineage>
        <taxon>Bacteria</taxon>
        <taxon>Bacillati</taxon>
        <taxon>Actinomycetota</taxon>
        <taxon>Actinomycetes</taxon>
        <taxon>Streptosporangiales</taxon>
        <taxon>Streptosporangiaceae</taxon>
        <taxon>Thermocatellispora</taxon>
    </lineage>
</organism>
<feature type="compositionally biased region" description="Basic residues" evidence="1">
    <location>
        <begin position="154"/>
        <end position="190"/>
    </location>
</feature>
<accession>A0A840PNN1</accession>
<dbReference type="Proteomes" id="UP000578449">
    <property type="component" value="Unassembled WGS sequence"/>
</dbReference>
<comment type="caution">
    <text evidence="2">The sequence shown here is derived from an EMBL/GenBank/DDBJ whole genome shotgun (WGS) entry which is preliminary data.</text>
</comment>
<sequence>MAVRPAAKSGRTSITDAGWAAYRRGGISSWHAGRRARPDHHGHGGIGVHDRRDAAPARPRPTDTRPVGHAAPAPLRPTGAGLGEPPGEHPRLGRGRPSWNSPRIVQPSPLSDRLRAGRRSAPARPAGPSAPRTPRSSRAGKIRRAARRPEVTRPRVRRRARGIRGRGHGVKGRRRGSVARSRARQRRRRSGTAIAGQQRGRGPAIAGQAPPSPPRHPHPRPGTTHPRPGTTHPRSGTTHPRPGTTHPRPGTTHPRSGTAIAGQAARSRAAARRAKA</sequence>
<proteinExistence type="predicted"/>